<dbReference type="Pfam" id="PF00005">
    <property type="entry name" value="ABC_tran"/>
    <property type="match status" value="1"/>
</dbReference>
<accession>B2KD38</accession>
<dbReference type="GO" id="GO:0005886">
    <property type="term" value="C:plasma membrane"/>
    <property type="evidence" value="ECO:0007669"/>
    <property type="project" value="UniProtKB-SubCell"/>
</dbReference>
<dbReference type="GO" id="GO:0034040">
    <property type="term" value="F:ATPase-coupled lipid transmembrane transporter activity"/>
    <property type="evidence" value="ECO:0007669"/>
    <property type="project" value="TreeGrafter"/>
</dbReference>
<keyword evidence="6 8" id="KW-1133">Transmembrane helix</keyword>
<keyword evidence="5" id="KW-0067">ATP-binding</keyword>
<dbReference type="EMBL" id="CP001055">
    <property type="protein sequence ID" value="ACC98434.1"/>
    <property type="molecule type" value="Genomic_DNA"/>
</dbReference>
<feature type="transmembrane region" description="Helical" evidence="8">
    <location>
        <begin position="170"/>
        <end position="190"/>
    </location>
</feature>
<dbReference type="GO" id="GO:0016887">
    <property type="term" value="F:ATP hydrolysis activity"/>
    <property type="evidence" value="ECO:0007669"/>
    <property type="project" value="InterPro"/>
</dbReference>
<feature type="transmembrane region" description="Helical" evidence="8">
    <location>
        <begin position="258"/>
        <end position="280"/>
    </location>
</feature>
<dbReference type="RefSeq" id="WP_012415049.1">
    <property type="nucleotide sequence ID" value="NC_010644.1"/>
</dbReference>
<reference evidence="11 12" key="1">
    <citation type="journal article" date="2009" name="Appl. Environ. Microbiol.">
        <title>Genomic analysis of 'Elusimicrobium minutum,' the first cultivated representative of the phylum 'Elusimicrobia' (formerly termite group 1).</title>
        <authorList>
            <person name="Herlemann D.P.R."/>
            <person name="Geissinger O."/>
            <person name="Ikeda-Ohtsubo W."/>
            <person name="Kunin V."/>
            <person name="Sun H."/>
            <person name="Lapidus A."/>
            <person name="Hugenholtz P."/>
            <person name="Brune A."/>
        </authorList>
    </citation>
    <scope>NUCLEOTIDE SEQUENCE [LARGE SCALE GENOMIC DNA]</scope>
    <source>
        <strain evidence="11 12">Pei191</strain>
    </source>
</reference>
<dbReference type="STRING" id="445932.Emin_0879"/>
<dbReference type="InterPro" id="IPR039421">
    <property type="entry name" value="Type_1_exporter"/>
</dbReference>
<dbReference type="Proteomes" id="UP000001029">
    <property type="component" value="Chromosome"/>
</dbReference>
<keyword evidence="3 8" id="KW-0812">Transmembrane</keyword>
<protein>
    <submittedName>
        <fullName evidence="11">ABC-type multidrug transport system</fullName>
    </submittedName>
</protein>
<keyword evidence="7 8" id="KW-0472">Membrane</keyword>
<feature type="transmembrane region" description="Helical" evidence="8">
    <location>
        <begin position="21"/>
        <end position="45"/>
    </location>
</feature>
<dbReference type="PANTHER" id="PTHR24221:SF397">
    <property type="entry name" value="ABC TRANSPORTER, ATP-BINDING TRANSMEMBRANE PROTEIN"/>
    <property type="match status" value="1"/>
</dbReference>
<evidence type="ECO:0000256" key="4">
    <source>
        <dbReference type="ARBA" id="ARBA00022741"/>
    </source>
</evidence>
<dbReference type="PROSITE" id="PS00211">
    <property type="entry name" value="ABC_TRANSPORTER_1"/>
    <property type="match status" value="1"/>
</dbReference>
<feature type="transmembrane region" description="Helical" evidence="8">
    <location>
        <begin position="75"/>
        <end position="101"/>
    </location>
</feature>
<evidence type="ECO:0000259" key="9">
    <source>
        <dbReference type="PROSITE" id="PS50893"/>
    </source>
</evidence>
<dbReference type="SUPFAM" id="SSF90123">
    <property type="entry name" value="ABC transporter transmembrane region"/>
    <property type="match status" value="1"/>
</dbReference>
<dbReference type="GO" id="GO:0005524">
    <property type="term" value="F:ATP binding"/>
    <property type="evidence" value="ECO:0007669"/>
    <property type="project" value="UniProtKB-KW"/>
</dbReference>
<dbReference type="InterPro" id="IPR003439">
    <property type="entry name" value="ABC_transporter-like_ATP-bd"/>
</dbReference>
<dbReference type="InterPro" id="IPR017871">
    <property type="entry name" value="ABC_transporter-like_CS"/>
</dbReference>
<dbReference type="Gene3D" id="3.40.50.300">
    <property type="entry name" value="P-loop containing nucleotide triphosphate hydrolases"/>
    <property type="match status" value="1"/>
</dbReference>
<dbReference type="AlphaFoldDB" id="B2KD38"/>
<evidence type="ECO:0000256" key="1">
    <source>
        <dbReference type="ARBA" id="ARBA00004651"/>
    </source>
</evidence>
<gene>
    <name evidence="11" type="ordered locus">Emin_0879</name>
</gene>
<dbReference type="InterPro" id="IPR036640">
    <property type="entry name" value="ABC1_TM_sf"/>
</dbReference>
<name>B2KD38_ELUMP</name>
<dbReference type="PROSITE" id="PS50893">
    <property type="entry name" value="ABC_TRANSPORTER_2"/>
    <property type="match status" value="1"/>
</dbReference>
<dbReference type="SUPFAM" id="SSF52540">
    <property type="entry name" value="P-loop containing nucleoside triphosphate hydrolases"/>
    <property type="match status" value="1"/>
</dbReference>
<dbReference type="GO" id="GO:0140359">
    <property type="term" value="F:ABC-type transporter activity"/>
    <property type="evidence" value="ECO:0007669"/>
    <property type="project" value="InterPro"/>
</dbReference>
<dbReference type="FunFam" id="3.40.50.300:FF:000287">
    <property type="entry name" value="Multidrug ABC transporter ATP-binding protein"/>
    <property type="match status" value="1"/>
</dbReference>
<dbReference type="KEGG" id="emi:Emin_0879"/>
<evidence type="ECO:0000259" key="10">
    <source>
        <dbReference type="PROSITE" id="PS50929"/>
    </source>
</evidence>
<organism evidence="11 12">
    <name type="scientific">Elusimicrobium minutum (strain Pei191)</name>
    <dbReference type="NCBI Taxonomy" id="445932"/>
    <lineage>
        <taxon>Bacteria</taxon>
        <taxon>Pseudomonadati</taxon>
        <taxon>Elusimicrobiota</taxon>
        <taxon>Elusimicrobia</taxon>
        <taxon>Elusimicrobiales</taxon>
        <taxon>Elusimicrobiaceae</taxon>
        <taxon>Elusimicrobium</taxon>
    </lineage>
</organism>
<evidence type="ECO:0000313" key="12">
    <source>
        <dbReference type="Proteomes" id="UP000001029"/>
    </source>
</evidence>
<evidence type="ECO:0000256" key="5">
    <source>
        <dbReference type="ARBA" id="ARBA00022840"/>
    </source>
</evidence>
<dbReference type="Pfam" id="PF00664">
    <property type="entry name" value="ABC_membrane"/>
    <property type="match status" value="1"/>
</dbReference>
<keyword evidence="2" id="KW-0813">Transport</keyword>
<evidence type="ECO:0000256" key="8">
    <source>
        <dbReference type="SAM" id="Phobius"/>
    </source>
</evidence>
<evidence type="ECO:0000256" key="3">
    <source>
        <dbReference type="ARBA" id="ARBA00022692"/>
    </source>
</evidence>
<feature type="transmembrane region" description="Helical" evidence="8">
    <location>
        <begin position="146"/>
        <end position="164"/>
    </location>
</feature>
<dbReference type="InterPro" id="IPR011527">
    <property type="entry name" value="ABC1_TM_dom"/>
</dbReference>
<dbReference type="OrthoDB" id="9762778at2"/>
<feature type="transmembrane region" description="Helical" evidence="8">
    <location>
        <begin position="292"/>
        <end position="311"/>
    </location>
</feature>
<feature type="domain" description="ABC transporter" evidence="9">
    <location>
        <begin position="349"/>
        <end position="582"/>
    </location>
</feature>
<proteinExistence type="predicted"/>
<dbReference type="PROSITE" id="PS50929">
    <property type="entry name" value="ABC_TM1F"/>
    <property type="match status" value="1"/>
</dbReference>
<sequence length="592" mass="66317">MKKETKKRGLTRLIEIAGTKKWWLLGSMTLAVLASIAQFVPYLAIFNIVKELGLNINTPELINKADIWFWGKVSLWAIVAFGVLTFTSLILSHIAAFNILYELRMMISKKMPKLPLGFFTVSSSGQLKKVMSEDVERIELFVAHNIPDLTTAFVFPLLVIGYLFTIDWRLALVLLAVIIIAVAFQSSMYLNKNAIASQYKYHEILGKLNASIIEYVRGMQVIKIFNRSAGAFKKLKENILRYRDYVIKVTEFYALPYLGFYNTLSAVLLILIPASILFLIKAPSYTGYLPTVLMFLLLGGGIFFPFLKLMWMTNLLMQNSMGIGLIDNILKQEEIKETENPKMPKDSSIEFKDVSFAYKNNEVLKNITFIAAPGTLTALVGPSGAGKSTIAMLTARFWDIKKGEIKIGGVNIKDIPFSKLMDNISFVFQDNMLFFDTIEENIRMGNKTASKEDVVNAAKAAHCHEFIVNLDKGYDTLVGEGGTYLSGGEAQRVALARVILKNSPILLLDEATAYADPENEGKILKSFSSLIKEKTVIVIAHRLSTITGADQILVVDGGKIKEQGTHEELLLAGGLYKNMWETYSQTRDWRIK</sequence>
<evidence type="ECO:0000313" key="11">
    <source>
        <dbReference type="EMBL" id="ACC98434.1"/>
    </source>
</evidence>
<dbReference type="InterPro" id="IPR027417">
    <property type="entry name" value="P-loop_NTPase"/>
</dbReference>
<keyword evidence="4" id="KW-0547">Nucleotide-binding</keyword>
<dbReference type="HOGENOM" id="CLU_000604_84_9_0"/>
<keyword evidence="12" id="KW-1185">Reference proteome</keyword>
<dbReference type="Gene3D" id="1.20.1560.10">
    <property type="entry name" value="ABC transporter type 1, transmembrane domain"/>
    <property type="match status" value="2"/>
</dbReference>
<dbReference type="InterPro" id="IPR003593">
    <property type="entry name" value="AAA+_ATPase"/>
</dbReference>
<evidence type="ECO:0000256" key="2">
    <source>
        <dbReference type="ARBA" id="ARBA00022448"/>
    </source>
</evidence>
<evidence type="ECO:0000256" key="6">
    <source>
        <dbReference type="ARBA" id="ARBA00022989"/>
    </source>
</evidence>
<dbReference type="PANTHER" id="PTHR24221">
    <property type="entry name" value="ATP-BINDING CASSETTE SUB-FAMILY B"/>
    <property type="match status" value="1"/>
</dbReference>
<comment type="subcellular location">
    <subcellularLocation>
        <location evidence="1">Cell membrane</location>
        <topology evidence="1">Multi-pass membrane protein</topology>
    </subcellularLocation>
</comment>
<feature type="domain" description="ABC transmembrane type-1" evidence="10">
    <location>
        <begin position="25"/>
        <end position="318"/>
    </location>
</feature>
<evidence type="ECO:0000256" key="7">
    <source>
        <dbReference type="ARBA" id="ARBA00023136"/>
    </source>
</evidence>
<dbReference type="SMART" id="SM00382">
    <property type="entry name" value="AAA"/>
    <property type="match status" value="1"/>
</dbReference>